<reference evidence="2" key="1">
    <citation type="journal article" date="2023" name="Science">
        <title>Genome structures resolve the early diversification of teleost fishes.</title>
        <authorList>
            <person name="Parey E."/>
            <person name="Louis A."/>
            <person name="Montfort J."/>
            <person name="Bouchez O."/>
            <person name="Roques C."/>
            <person name="Iampietro C."/>
            <person name="Lluch J."/>
            <person name="Castinel A."/>
            <person name="Donnadieu C."/>
            <person name="Desvignes T."/>
            <person name="Floi Bucao C."/>
            <person name="Jouanno E."/>
            <person name="Wen M."/>
            <person name="Mejri S."/>
            <person name="Dirks R."/>
            <person name="Jansen H."/>
            <person name="Henkel C."/>
            <person name="Chen W.J."/>
            <person name="Zahm M."/>
            <person name="Cabau C."/>
            <person name="Klopp C."/>
            <person name="Thompson A.W."/>
            <person name="Robinson-Rechavi M."/>
            <person name="Braasch I."/>
            <person name="Lecointre G."/>
            <person name="Bobe J."/>
            <person name="Postlethwait J.H."/>
            <person name="Berthelot C."/>
            <person name="Roest Crollius H."/>
            <person name="Guiguen Y."/>
        </authorList>
    </citation>
    <scope>NUCLEOTIDE SEQUENCE</scope>
    <source>
        <strain evidence="2">Concon-B</strain>
    </source>
</reference>
<comment type="caution">
    <text evidence="2">The sequence shown here is derived from an EMBL/GenBank/DDBJ whole genome shotgun (WGS) entry which is preliminary data.</text>
</comment>
<keyword evidence="3" id="KW-1185">Reference proteome</keyword>
<organism evidence="2 3">
    <name type="scientific">Conger conger</name>
    <name type="common">Conger eel</name>
    <name type="synonym">Muraena conger</name>
    <dbReference type="NCBI Taxonomy" id="82655"/>
    <lineage>
        <taxon>Eukaryota</taxon>
        <taxon>Metazoa</taxon>
        <taxon>Chordata</taxon>
        <taxon>Craniata</taxon>
        <taxon>Vertebrata</taxon>
        <taxon>Euteleostomi</taxon>
        <taxon>Actinopterygii</taxon>
        <taxon>Neopterygii</taxon>
        <taxon>Teleostei</taxon>
        <taxon>Anguilliformes</taxon>
        <taxon>Congridae</taxon>
        <taxon>Conger</taxon>
    </lineage>
</organism>
<dbReference type="AlphaFoldDB" id="A0A9Q1HMC7"/>
<accession>A0A9Q1HMC7</accession>
<evidence type="ECO:0000256" key="1">
    <source>
        <dbReference type="SAM" id="MobiDB-lite"/>
    </source>
</evidence>
<name>A0A9Q1HMC7_CONCO</name>
<proteinExistence type="predicted"/>
<evidence type="ECO:0000313" key="2">
    <source>
        <dbReference type="EMBL" id="KAJ8247972.1"/>
    </source>
</evidence>
<sequence>MIHGEVNGHIFFSFDSVGQKTRLPTGRVPQDSSLDPDAPCRRGCDILHLDLDVEDEGFEEDDPKAHYPAGTSTPV</sequence>
<dbReference type="EMBL" id="JAFJMO010000192">
    <property type="protein sequence ID" value="KAJ8247972.1"/>
    <property type="molecule type" value="Genomic_DNA"/>
</dbReference>
<gene>
    <name evidence="2" type="ORF">COCON_G00234070</name>
</gene>
<feature type="region of interest" description="Disordered" evidence="1">
    <location>
        <begin position="55"/>
        <end position="75"/>
    </location>
</feature>
<protein>
    <submittedName>
        <fullName evidence="2">Uncharacterized protein</fullName>
    </submittedName>
</protein>
<evidence type="ECO:0000313" key="3">
    <source>
        <dbReference type="Proteomes" id="UP001152803"/>
    </source>
</evidence>
<dbReference type="Proteomes" id="UP001152803">
    <property type="component" value="Unassembled WGS sequence"/>
</dbReference>